<sequence>MRRLNVQPMRTQNWYQTHAFRPLQLMAPPQLPNTCVHTRSHLSPNLLALPPHVFSSSGSDPHDGCQARLLHNPFVLVM</sequence>
<proteinExistence type="predicted"/>
<dbReference type="AlphaFoldDB" id="A0A3N0Z5I8"/>
<protein>
    <submittedName>
        <fullName evidence="1">Uncharacterized protein</fullName>
    </submittedName>
</protein>
<reference evidence="1 2" key="1">
    <citation type="submission" date="2018-10" db="EMBL/GenBank/DDBJ databases">
        <title>Genome assembly for a Yunnan-Guizhou Plateau 3E fish, Anabarilius grahami (Regan), and its evolutionary and genetic applications.</title>
        <authorList>
            <person name="Jiang W."/>
        </authorList>
    </citation>
    <scope>NUCLEOTIDE SEQUENCE [LARGE SCALE GENOMIC DNA]</scope>
    <source>
        <strain evidence="1">AG-KIZ</strain>
        <tissue evidence="1">Muscle</tissue>
    </source>
</reference>
<evidence type="ECO:0000313" key="2">
    <source>
        <dbReference type="Proteomes" id="UP000281406"/>
    </source>
</evidence>
<gene>
    <name evidence="1" type="ORF">DPX16_20013</name>
</gene>
<evidence type="ECO:0000313" key="1">
    <source>
        <dbReference type="EMBL" id="ROL53474.1"/>
    </source>
</evidence>
<dbReference type="Proteomes" id="UP000281406">
    <property type="component" value="Unassembled WGS sequence"/>
</dbReference>
<dbReference type="EMBL" id="RJVU01008827">
    <property type="protein sequence ID" value="ROL53474.1"/>
    <property type="molecule type" value="Genomic_DNA"/>
</dbReference>
<keyword evidence="2" id="KW-1185">Reference proteome</keyword>
<name>A0A3N0Z5I8_ANAGA</name>
<accession>A0A3N0Z5I8</accession>
<organism evidence="1 2">
    <name type="scientific">Anabarilius grahami</name>
    <name type="common">Kanglang fish</name>
    <name type="synonym">Barilius grahami</name>
    <dbReference type="NCBI Taxonomy" id="495550"/>
    <lineage>
        <taxon>Eukaryota</taxon>
        <taxon>Metazoa</taxon>
        <taxon>Chordata</taxon>
        <taxon>Craniata</taxon>
        <taxon>Vertebrata</taxon>
        <taxon>Euteleostomi</taxon>
        <taxon>Actinopterygii</taxon>
        <taxon>Neopterygii</taxon>
        <taxon>Teleostei</taxon>
        <taxon>Ostariophysi</taxon>
        <taxon>Cypriniformes</taxon>
        <taxon>Xenocyprididae</taxon>
        <taxon>Xenocypridinae</taxon>
        <taxon>Xenocypridinae incertae sedis</taxon>
        <taxon>Anabarilius</taxon>
    </lineage>
</organism>
<comment type="caution">
    <text evidence="1">The sequence shown here is derived from an EMBL/GenBank/DDBJ whole genome shotgun (WGS) entry which is preliminary data.</text>
</comment>